<evidence type="ECO:0008006" key="3">
    <source>
        <dbReference type="Google" id="ProtNLM"/>
    </source>
</evidence>
<dbReference type="InterPro" id="IPR018741">
    <property type="entry name" value="DUF2288"/>
</dbReference>
<keyword evidence="2" id="KW-1185">Reference proteome</keyword>
<accession>A0ABV2SDW9</accession>
<sequence>MQEVKEKLNLETARIPWKALERFFAQGIVLNVSASLDLVEAACAVSIDDTRQVQAWLQDGQLTKVTDQQAIQWHEHNFTAVQNDAIEVHVKVFTHFNVVTVITGKLTVQRRSVVGLSKQLTNQSAFFPFIKACTDLMAELFRFQAIFWQPFSVRVIQHSTDKTFFSVSQLILGQHIIHK</sequence>
<dbReference type="Proteomes" id="UP001549366">
    <property type="component" value="Unassembled WGS sequence"/>
</dbReference>
<proteinExistence type="predicted"/>
<organism evidence="1 2">
    <name type="scientific">Endozoicomonas lisbonensis</name>
    <dbReference type="NCBI Taxonomy" id="3120522"/>
    <lineage>
        <taxon>Bacteria</taxon>
        <taxon>Pseudomonadati</taxon>
        <taxon>Pseudomonadota</taxon>
        <taxon>Gammaproteobacteria</taxon>
        <taxon>Oceanospirillales</taxon>
        <taxon>Endozoicomonadaceae</taxon>
        <taxon>Endozoicomonas</taxon>
    </lineage>
</organism>
<protein>
    <recommendedName>
        <fullName evidence="3">DUF2288 domain-containing protein</fullName>
    </recommendedName>
</protein>
<comment type="caution">
    <text evidence="1">The sequence shown here is derived from an EMBL/GenBank/DDBJ whole genome shotgun (WGS) entry which is preliminary data.</text>
</comment>
<dbReference type="Pfam" id="PF10052">
    <property type="entry name" value="DUF2288"/>
    <property type="match status" value="1"/>
</dbReference>
<evidence type="ECO:0000313" key="2">
    <source>
        <dbReference type="Proteomes" id="UP001549366"/>
    </source>
</evidence>
<evidence type="ECO:0000313" key="1">
    <source>
        <dbReference type="EMBL" id="MET4755964.1"/>
    </source>
</evidence>
<name>A0ABV2SDW9_9GAMM</name>
<reference evidence="1 2" key="1">
    <citation type="submission" date="2024-06" db="EMBL/GenBank/DDBJ databases">
        <title>Genomic Encyclopedia of Type Strains, Phase V (KMG-V): Genome sequencing to study the core and pangenomes of soil and plant-associated prokaryotes.</title>
        <authorList>
            <person name="Whitman W."/>
        </authorList>
    </citation>
    <scope>NUCLEOTIDE SEQUENCE [LARGE SCALE GENOMIC DNA]</scope>
    <source>
        <strain evidence="1 2">NE40</strain>
    </source>
</reference>
<gene>
    <name evidence="1" type="ORF">V5J35_001156</name>
</gene>
<dbReference type="EMBL" id="JBEWTB010000002">
    <property type="protein sequence ID" value="MET4755964.1"/>
    <property type="molecule type" value="Genomic_DNA"/>
</dbReference>